<proteinExistence type="predicted"/>
<keyword evidence="3" id="KW-0227">DNA damage</keyword>
<keyword evidence="6" id="KW-0238">DNA-binding</keyword>
<gene>
    <name evidence="13" type="primary">lexA</name>
    <name evidence="13" type="ORF">COU08_00500</name>
</gene>
<evidence type="ECO:0000256" key="8">
    <source>
        <dbReference type="ARBA" id="ARBA00023204"/>
    </source>
</evidence>
<feature type="domain" description="LexA repressor DNA-binding" evidence="12">
    <location>
        <begin position="124"/>
        <end position="185"/>
    </location>
</feature>
<comment type="caution">
    <text evidence="13">The sequence shown here is derived from an EMBL/GenBank/DDBJ whole genome shotgun (WGS) entry which is preliminary data.</text>
</comment>
<dbReference type="SUPFAM" id="SSF46785">
    <property type="entry name" value="Winged helix' DNA-binding domain"/>
    <property type="match status" value="1"/>
</dbReference>
<evidence type="ECO:0000256" key="4">
    <source>
        <dbReference type="ARBA" id="ARBA00022801"/>
    </source>
</evidence>
<dbReference type="InterPro" id="IPR036388">
    <property type="entry name" value="WH-like_DNA-bd_sf"/>
</dbReference>
<keyword evidence="10" id="KW-0472">Membrane</keyword>
<sequence length="342" mass="38549">MRSNVPPLFLSSTSGETASTSAVVFVPSVSLVEASSVFVPVPRMKRIAPTRTINPTNDMIAFIDTFYIVFLILARAAYFFRKRLVYLGEVIGKSYPQYVCNVYIYRYLCIRIQYNYMNTVVSLLTAKQKRFYDMLSVYMKEYGKAPTVSEMRDMMDFSSPRSVTQYLHALEGKGLLKRGRYKRRGITLRDFSEIEDSDTVTLPVIGSAGCDNLDTLSDENYEDYICVSRDLIDQKKKETIVSIKAMGNSMVDAGVNDGDYVLVELTQAVTDNDLVVALIDSFAVIKKIEFANNAVILKPVSSDPQYKPIIMSRSFQIFGKVLDIIRIPQTGELEIVPLYGSN</sequence>
<dbReference type="Proteomes" id="UP000228635">
    <property type="component" value="Unassembled WGS sequence"/>
</dbReference>
<dbReference type="EMBL" id="PFBA01000008">
    <property type="protein sequence ID" value="PIT92794.1"/>
    <property type="molecule type" value="Genomic_DNA"/>
</dbReference>
<evidence type="ECO:0000313" key="13">
    <source>
        <dbReference type="EMBL" id="PIT92794.1"/>
    </source>
</evidence>
<dbReference type="InterPro" id="IPR036390">
    <property type="entry name" value="WH_DNA-bd_sf"/>
</dbReference>
<evidence type="ECO:0000256" key="9">
    <source>
        <dbReference type="ARBA" id="ARBA00023236"/>
    </source>
</evidence>
<dbReference type="GO" id="GO:0006281">
    <property type="term" value="P:DNA repair"/>
    <property type="evidence" value="ECO:0007669"/>
    <property type="project" value="UniProtKB-KW"/>
</dbReference>
<dbReference type="GO" id="GO:0004252">
    <property type="term" value="F:serine-type endopeptidase activity"/>
    <property type="evidence" value="ECO:0007669"/>
    <property type="project" value="InterPro"/>
</dbReference>
<dbReference type="NCBIfam" id="TIGR00498">
    <property type="entry name" value="lexA"/>
    <property type="match status" value="1"/>
</dbReference>
<dbReference type="GO" id="GO:0006508">
    <property type="term" value="P:proteolysis"/>
    <property type="evidence" value="ECO:0007669"/>
    <property type="project" value="InterPro"/>
</dbReference>
<protein>
    <submittedName>
        <fullName evidence="13">Repressor LexA</fullName>
    </submittedName>
</protein>
<evidence type="ECO:0000259" key="12">
    <source>
        <dbReference type="Pfam" id="PF01726"/>
    </source>
</evidence>
<dbReference type="PANTHER" id="PTHR33516:SF2">
    <property type="entry name" value="LEXA REPRESSOR-RELATED"/>
    <property type="match status" value="1"/>
</dbReference>
<dbReference type="GO" id="GO:0003677">
    <property type="term" value="F:DNA binding"/>
    <property type="evidence" value="ECO:0007669"/>
    <property type="project" value="UniProtKB-KW"/>
</dbReference>
<keyword evidence="1" id="KW-0678">Repressor</keyword>
<evidence type="ECO:0000256" key="1">
    <source>
        <dbReference type="ARBA" id="ARBA00022491"/>
    </source>
</evidence>
<keyword evidence="10" id="KW-1133">Transmembrane helix</keyword>
<dbReference type="InterPro" id="IPR015927">
    <property type="entry name" value="Peptidase_S24_S26A/B/C"/>
</dbReference>
<organism evidence="13 14">
    <name type="scientific">Candidatus Harrisonbacteria bacterium CG10_big_fil_rev_8_21_14_0_10_42_17</name>
    <dbReference type="NCBI Taxonomy" id="1974584"/>
    <lineage>
        <taxon>Bacteria</taxon>
        <taxon>Candidatus Harrisoniibacteriota</taxon>
    </lineage>
</organism>
<evidence type="ECO:0000256" key="3">
    <source>
        <dbReference type="ARBA" id="ARBA00022763"/>
    </source>
</evidence>
<dbReference type="SUPFAM" id="SSF51306">
    <property type="entry name" value="LexA/Signal peptidase"/>
    <property type="match status" value="1"/>
</dbReference>
<dbReference type="Pfam" id="PF00717">
    <property type="entry name" value="Peptidase_S24"/>
    <property type="match status" value="1"/>
</dbReference>
<evidence type="ECO:0000259" key="11">
    <source>
        <dbReference type="Pfam" id="PF00717"/>
    </source>
</evidence>
<dbReference type="InterPro" id="IPR039418">
    <property type="entry name" value="LexA-like"/>
</dbReference>
<dbReference type="AlphaFoldDB" id="A0A2M6WJ82"/>
<keyword evidence="10" id="KW-0812">Transmembrane</keyword>
<evidence type="ECO:0000313" key="14">
    <source>
        <dbReference type="Proteomes" id="UP000228635"/>
    </source>
</evidence>
<dbReference type="Pfam" id="PF01726">
    <property type="entry name" value="LexA_DNA_bind"/>
    <property type="match status" value="1"/>
</dbReference>
<dbReference type="InterPro" id="IPR006200">
    <property type="entry name" value="LexA"/>
</dbReference>
<name>A0A2M6WJ82_9BACT</name>
<dbReference type="Gene3D" id="1.10.10.10">
    <property type="entry name" value="Winged helix-like DNA-binding domain superfamily/Winged helix DNA-binding domain"/>
    <property type="match status" value="1"/>
</dbReference>
<accession>A0A2M6WJ82</accession>
<dbReference type="InterPro" id="IPR050077">
    <property type="entry name" value="LexA_repressor"/>
</dbReference>
<dbReference type="Gene3D" id="2.10.109.10">
    <property type="entry name" value="Umud Fragment, subunit A"/>
    <property type="match status" value="1"/>
</dbReference>
<evidence type="ECO:0000256" key="6">
    <source>
        <dbReference type="ARBA" id="ARBA00023125"/>
    </source>
</evidence>
<dbReference type="InterPro" id="IPR036286">
    <property type="entry name" value="LexA/Signal_pep-like_sf"/>
</dbReference>
<dbReference type="CDD" id="cd06529">
    <property type="entry name" value="S24_LexA-like"/>
    <property type="match status" value="1"/>
</dbReference>
<evidence type="ECO:0000256" key="7">
    <source>
        <dbReference type="ARBA" id="ARBA00023163"/>
    </source>
</evidence>
<dbReference type="GO" id="GO:0045892">
    <property type="term" value="P:negative regulation of DNA-templated transcription"/>
    <property type="evidence" value="ECO:0007669"/>
    <property type="project" value="InterPro"/>
</dbReference>
<keyword evidence="8" id="KW-0234">DNA repair</keyword>
<dbReference type="InterPro" id="IPR006199">
    <property type="entry name" value="LexA_DNA-bd_dom"/>
</dbReference>
<reference evidence="14" key="1">
    <citation type="submission" date="2017-09" db="EMBL/GenBank/DDBJ databases">
        <title>Depth-based differentiation of microbial function through sediment-hosted aquifers and enrichment of novel symbionts in the deep terrestrial subsurface.</title>
        <authorList>
            <person name="Probst A.J."/>
            <person name="Ladd B."/>
            <person name="Jarett J.K."/>
            <person name="Geller-Mcgrath D.E."/>
            <person name="Sieber C.M.K."/>
            <person name="Emerson J.B."/>
            <person name="Anantharaman K."/>
            <person name="Thomas B.C."/>
            <person name="Malmstrom R."/>
            <person name="Stieglmeier M."/>
            <person name="Klingl A."/>
            <person name="Woyke T."/>
            <person name="Ryan C.M."/>
            <person name="Banfield J.F."/>
        </authorList>
    </citation>
    <scope>NUCLEOTIDE SEQUENCE [LARGE SCALE GENOMIC DNA]</scope>
</reference>
<dbReference type="GO" id="GO:0006260">
    <property type="term" value="P:DNA replication"/>
    <property type="evidence" value="ECO:0007669"/>
    <property type="project" value="UniProtKB-KW"/>
</dbReference>
<evidence type="ECO:0000256" key="10">
    <source>
        <dbReference type="SAM" id="Phobius"/>
    </source>
</evidence>
<evidence type="ECO:0000256" key="2">
    <source>
        <dbReference type="ARBA" id="ARBA00022705"/>
    </source>
</evidence>
<keyword evidence="9" id="KW-0742">SOS response</keyword>
<feature type="domain" description="Peptidase S24/S26A/S26B/S26C" evidence="11">
    <location>
        <begin position="214"/>
        <end position="321"/>
    </location>
</feature>
<evidence type="ECO:0000256" key="5">
    <source>
        <dbReference type="ARBA" id="ARBA00023015"/>
    </source>
</evidence>
<keyword evidence="2" id="KW-0235">DNA replication</keyword>
<feature type="transmembrane region" description="Helical" evidence="10">
    <location>
        <begin position="60"/>
        <end position="80"/>
    </location>
</feature>
<keyword evidence="4" id="KW-0378">Hydrolase</keyword>
<dbReference type="GO" id="GO:0009432">
    <property type="term" value="P:SOS response"/>
    <property type="evidence" value="ECO:0007669"/>
    <property type="project" value="UniProtKB-KW"/>
</dbReference>
<dbReference type="PANTHER" id="PTHR33516">
    <property type="entry name" value="LEXA REPRESSOR"/>
    <property type="match status" value="1"/>
</dbReference>
<feature type="transmembrane region" description="Helical" evidence="10">
    <location>
        <begin position="20"/>
        <end position="39"/>
    </location>
</feature>
<keyword evidence="5" id="KW-0805">Transcription regulation</keyword>
<keyword evidence="7" id="KW-0804">Transcription</keyword>